<gene>
    <name evidence="1" type="ORF">UFOVP299_60</name>
</gene>
<organism evidence="1">
    <name type="scientific">uncultured Caudovirales phage</name>
    <dbReference type="NCBI Taxonomy" id="2100421"/>
    <lineage>
        <taxon>Viruses</taxon>
        <taxon>Duplodnaviria</taxon>
        <taxon>Heunggongvirae</taxon>
        <taxon>Uroviricota</taxon>
        <taxon>Caudoviricetes</taxon>
        <taxon>Peduoviridae</taxon>
        <taxon>Maltschvirus</taxon>
        <taxon>Maltschvirus maltsch</taxon>
    </lineage>
</organism>
<evidence type="ECO:0000313" key="1">
    <source>
        <dbReference type="EMBL" id="CAB4136358.1"/>
    </source>
</evidence>
<protein>
    <submittedName>
        <fullName evidence="1">Uncharacterized protein</fullName>
    </submittedName>
</protein>
<name>A0A6J5LQ05_9CAUD</name>
<sequence length="157" mass="18056">MIVVEEFLDGLFDNLPLIDGFKSIYKWGNKDHLLKQIELFSKSSQTPYPLIYQTSNVSNQGNNECEVSLSLVLACQNTNVDLTNEERWAMSFRNVLNPLTQNIENILRRSGQVTWNGNYKKTDFPNYGNGEENFTIDKWDAVLLELTIKITNLQTCN</sequence>
<proteinExistence type="predicted"/>
<reference evidence="1" key="1">
    <citation type="submission" date="2020-04" db="EMBL/GenBank/DDBJ databases">
        <authorList>
            <person name="Chiriac C."/>
            <person name="Salcher M."/>
            <person name="Ghai R."/>
            <person name="Kavagutti S V."/>
        </authorList>
    </citation>
    <scope>NUCLEOTIDE SEQUENCE</scope>
</reference>
<accession>A0A6J5LQ05</accession>
<dbReference type="EMBL" id="LR796313">
    <property type="protein sequence ID" value="CAB4136358.1"/>
    <property type="molecule type" value="Genomic_DNA"/>
</dbReference>